<feature type="binding site" evidence="16">
    <location>
        <position position="159"/>
    </location>
    <ligand>
        <name>Zn(2+)</name>
        <dbReference type="ChEBI" id="CHEBI:29105"/>
    </ligand>
</feature>
<keyword evidence="7 16" id="KW-0436">Ligase</keyword>
<evidence type="ECO:0000259" key="18">
    <source>
        <dbReference type="PROSITE" id="PS50886"/>
    </source>
</evidence>
<dbReference type="SUPFAM" id="SSF50249">
    <property type="entry name" value="Nucleic acid-binding proteins"/>
    <property type="match status" value="1"/>
</dbReference>
<dbReference type="FunFam" id="2.40.50.140:FF:000042">
    <property type="entry name" value="Methionine--tRNA ligase"/>
    <property type="match status" value="1"/>
</dbReference>
<dbReference type="Proteomes" id="UP000175707">
    <property type="component" value="Unassembled WGS sequence"/>
</dbReference>
<dbReference type="HAMAP" id="MF_00098">
    <property type="entry name" value="Met_tRNA_synth_type1"/>
    <property type="match status" value="1"/>
</dbReference>
<dbReference type="GO" id="GO:0004825">
    <property type="term" value="F:methionine-tRNA ligase activity"/>
    <property type="evidence" value="ECO:0007669"/>
    <property type="project" value="UniProtKB-UniRule"/>
</dbReference>
<evidence type="ECO:0000256" key="10">
    <source>
        <dbReference type="ARBA" id="ARBA00022833"/>
    </source>
</evidence>
<evidence type="ECO:0000256" key="14">
    <source>
        <dbReference type="ARBA" id="ARBA00023146"/>
    </source>
</evidence>
<organism evidence="19 20">
    <name type="scientific">Acidithiobacillus caldus</name>
    <dbReference type="NCBI Taxonomy" id="33059"/>
    <lineage>
        <taxon>Bacteria</taxon>
        <taxon>Pseudomonadati</taxon>
        <taxon>Pseudomonadota</taxon>
        <taxon>Acidithiobacillia</taxon>
        <taxon>Acidithiobacillales</taxon>
        <taxon>Acidithiobacillaceae</taxon>
        <taxon>Acidithiobacillus</taxon>
    </lineage>
</organism>
<keyword evidence="13 16" id="KW-0648">Protein biosynthesis</keyword>
<dbReference type="Pfam" id="PF09334">
    <property type="entry name" value="tRNA-synt_1g"/>
    <property type="match status" value="1"/>
</dbReference>
<dbReference type="NCBIfam" id="TIGR00399">
    <property type="entry name" value="metG_C_term"/>
    <property type="match status" value="1"/>
</dbReference>
<dbReference type="NCBIfam" id="NF001100">
    <property type="entry name" value="PRK00133.1"/>
    <property type="match status" value="1"/>
</dbReference>
<evidence type="ECO:0000256" key="6">
    <source>
        <dbReference type="ARBA" id="ARBA00022555"/>
    </source>
</evidence>
<dbReference type="GO" id="GO:0006431">
    <property type="term" value="P:methionyl-tRNA aminoacylation"/>
    <property type="evidence" value="ECO:0007669"/>
    <property type="project" value="UniProtKB-UniRule"/>
</dbReference>
<keyword evidence="12 16" id="KW-0694">RNA-binding</keyword>
<comment type="cofactor">
    <cofactor evidence="16">
        <name>Zn(2+)</name>
        <dbReference type="ChEBI" id="CHEBI:29105"/>
    </cofactor>
    <text evidence="16">Binds 1 zinc ion per subunit.</text>
</comment>
<keyword evidence="10 16" id="KW-0862">Zinc</keyword>
<evidence type="ECO:0000256" key="17">
    <source>
        <dbReference type="SAM" id="MobiDB-lite"/>
    </source>
</evidence>
<feature type="binding site" evidence="16">
    <location>
        <position position="156"/>
    </location>
    <ligand>
        <name>Zn(2+)</name>
        <dbReference type="ChEBI" id="CHEBI:29105"/>
    </ligand>
</feature>
<comment type="caution">
    <text evidence="19">The sequence shown here is derived from an EMBL/GenBank/DDBJ whole genome shotgun (WGS) entry which is preliminary data.</text>
</comment>
<dbReference type="PROSITE" id="PS50886">
    <property type="entry name" value="TRBD"/>
    <property type="match status" value="1"/>
</dbReference>
<protein>
    <recommendedName>
        <fullName evidence="16">Methionine--tRNA ligase</fullName>
        <ecNumber evidence="16">6.1.1.10</ecNumber>
    </recommendedName>
    <alternativeName>
        <fullName evidence="16">Methionyl-tRNA synthetase</fullName>
        <shortName evidence="16">MetRS</shortName>
    </alternativeName>
</protein>
<keyword evidence="14 16" id="KW-0030">Aminoacyl-tRNA synthetase</keyword>
<dbReference type="Gene3D" id="1.10.730.10">
    <property type="entry name" value="Isoleucyl-tRNA Synthetase, Domain 1"/>
    <property type="match status" value="1"/>
</dbReference>
<comment type="catalytic activity">
    <reaction evidence="15 16">
        <text>tRNA(Met) + L-methionine + ATP = L-methionyl-tRNA(Met) + AMP + diphosphate</text>
        <dbReference type="Rhea" id="RHEA:13481"/>
        <dbReference type="Rhea" id="RHEA-COMP:9667"/>
        <dbReference type="Rhea" id="RHEA-COMP:9698"/>
        <dbReference type="ChEBI" id="CHEBI:30616"/>
        <dbReference type="ChEBI" id="CHEBI:33019"/>
        <dbReference type="ChEBI" id="CHEBI:57844"/>
        <dbReference type="ChEBI" id="CHEBI:78442"/>
        <dbReference type="ChEBI" id="CHEBI:78530"/>
        <dbReference type="ChEBI" id="CHEBI:456215"/>
        <dbReference type="EC" id="6.1.1.10"/>
    </reaction>
</comment>
<dbReference type="InterPro" id="IPR041872">
    <property type="entry name" value="Anticodon_Met"/>
</dbReference>
<dbReference type="Gene3D" id="2.20.28.20">
    <property type="entry name" value="Methionyl-tRNA synthetase, Zn-domain"/>
    <property type="match status" value="1"/>
</dbReference>
<evidence type="ECO:0000313" key="20">
    <source>
        <dbReference type="Proteomes" id="UP000175707"/>
    </source>
</evidence>
<dbReference type="Gene3D" id="3.40.50.620">
    <property type="entry name" value="HUPs"/>
    <property type="match status" value="1"/>
</dbReference>
<dbReference type="InterPro" id="IPR033911">
    <property type="entry name" value="MetRS_core"/>
</dbReference>
<feature type="compositionally biased region" description="Basic and acidic residues" evidence="17">
    <location>
        <begin position="549"/>
        <end position="559"/>
    </location>
</feature>
<evidence type="ECO:0000256" key="7">
    <source>
        <dbReference type="ARBA" id="ARBA00022598"/>
    </source>
</evidence>
<dbReference type="GO" id="GO:0000049">
    <property type="term" value="F:tRNA binding"/>
    <property type="evidence" value="ECO:0007669"/>
    <property type="project" value="UniProtKB-UniRule"/>
</dbReference>
<dbReference type="GO" id="GO:0046872">
    <property type="term" value="F:metal ion binding"/>
    <property type="evidence" value="ECO:0007669"/>
    <property type="project" value="UniProtKB-KW"/>
</dbReference>
<keyword evidence="5 16" id="KW-0963">Cytoplasm</keyword>
<evidence type="ECO:0000256" key="13">
    <source>
        <dbReference type="ARBA" id="ARBA00022917"/>
    </source>
</evidence>
<dbReference type="InterPro" id="IPR014729">
    <property type="entry name" value="Rossmann-like_a/b/a_fold"/>
</dbReference>
<comment type="function">
    <text evidence="1 16">Is required not only for elongation of protein synthesis but also for the initiation of all mRNA translation through initiator tRNA(fMet) aminoacylation.</text>
</comment>
<dbReference type="InterPro" id="IPR009080">
    <property type="entry name" value="tRNAsynth_Ia_anticodon-bd"/>
</dbReference>
<reference evidence="19 20" key="1">
    <citation type="submission" date="2016-06" db="EMBL/GenBank/DDBJ databases">
        <title>Gene turnover analysis identifies the evolutionary adaptation of the extremophile Acidithiobacillus caldus.</title>
        <authorList>
            <person name="Zhang X."/>
        </authorList>
    </citation>
    <scope>NUCLEOTIDE SEQUENCE [LARGE SCALE GENOMIC DNA]</scope>
    <source>
        <strain evidence="19 20">S1</strain>
    </source>
</reference>
<evidence type="ECO:0000256" key="16">
    <source>
        <dbReference type="HAMAP-Rule" id="MF_00098"/>
    </source>
</evidence>
<dbReference type="GO" id="GO:0005524">
    <property type="term" value="F:ATP binding"/>
    <property type="evidence" value="ECO:0007669"/>
    <property type="project" value="UniProtKB-UniRule"/>
</dbReference>
<comment type="subcellular location">
    <subcellularLocation>
        <location evidence="2 16">Cytoplasm</location>
    </subcellularLocation>
</comment>
<evidence type="ECO:0000256" key="9">
    <source>
        <dbReference type="ARBA" id="ARBA00022741"/>
    </source>
</evidence>
<dbReference type="SUPFAM" id="SSF47323">
    <property type="entry name" value="Anticodon-binding domain of a subclass of class I aminoacyl-tRNA synthetases"/>
    <property type="match status" value="1"/>
</dbReference>
<dbReference type="CDD" id="cd00814">
    <property type="entry name" value="MetRS_core"/>
    <property type="match status" value="1"/>
</dbReference>
<keyword evidence="8 16" id="KW-0479">Metal-binding</keyword>
<dbReference type="Gene3D" id="2.40.50.140">
    <property type="entry name" value="Nucleic acid-binding proteins"/>
    <property type="match status" value="1"/>
</dbReference>
<dbReference type="NCBIfam" id="TIGR00398">
    <property type="entry name" value="metG"/>
    <property type="match status" value="1"/>
</dbReference>
<dbReference type="EMBL" id="LZYH01000636">
    <property type="protein sequence ID" value="OFC56589.1"/>
    <property type="molecule type" value="Genomic_DNA"/>
</dbReference>
<dbReference type="AlphaFoldDB" id="A0A1E7YU54"/>
<feature type="short sequence motif" description="'KMSKS' region" evidence="16">
    <location>
        <begin position="328"/>
        <end position="332"/>
    </location>
</feature>
<dbReference type="InterPro" id="IPR001412">
    <property type="entry name" value="aa-tRNA-synth_I_CS"/>
</dbReference>
<feature type="region of interest" description="Disordered" evidence="17">
    <location>
        <begin position="541"/>
        <end position="570"/>
    </location>
</feature>
<dbReference type="InterPro" id="IPR002547">
    <property type="entry name" value="tRNA-bd_dom"/>
</dbReference>
<dbReference type="PANTHER" id="PTHR45765:SF1">
    <property type="entry name" value="METHIONINE--TRNA LIGASE, CYTOPLASMIC"/>
    <property type="match status" value="1"/>
</dbReference>
<evidence type="ECO:0000256" key="12">
    <source>
        <dbReference type="ARBA" id="ARBA00022884"/>
    </source>
</evidence>
<feature type="domain" description="TRNA-binding" evidence="18">
    <location>
        <begin position="578"/>
        <end position="680"/>
    </location>
</feature>
<dbReference type="InterPro" id="IPR015413">
    <property type="entry name" value="Methionyl/Leucyl_tRNA_Synth"/>
</dbReference>
<evidence type="ECO:0000256" key="15">
    <source>
        <dbReference type="ARBA" id="ARBA00047364"/>
    </source>
</evidence>
<keyword evidence="11 16" id="KW-0067">ATP-binding</keyword>
<dbReference type="PROSITE" id="PS00178">
    <property type="entry name" value="AA_TRNA_LIGASE_I"/>
    <property type="match status" value="1"/>
</dbReference>
<dbReference type="EC" id="6.1.1.10" evidence="16"/>
<dbReference type="SUPFAM" id="SSF57770">
    <property type="entry name" value="Methionyl-tRNA synthetase (MetRS), Zn-domain"/>
    <property type="match status" value="1"/>
</dbReference>
<gene>
    <name evidence="16 19" type="primary">metG</name>
    <name evidence="19" type="ORF">BAE30_09910</name>
</gene>
<dbReference type="InterPro" id="IPR029038">
    <property type="entry name" value="MetRS_Zn"/>
</dbReference>
<evidence type="ECO:0000256" key="11">
    <source>
        <dbReference type="ARBA" id="ARBA00022840"/>
    </source>
</evidence>
<keyword evidence="6 16" id="KW-0820">tRNA-binding</keyword>
<dbReference type="PRINTS" id="PR01041">
    <property type="entry name" value="TRNASYNTHMET"/>
</dbReference>
<dbReference type="PANTHER" id="PTHR45765">
    <property type="entry name" value="METHIONINE--TRNA LIGASE"/>
    <property type="match status" value="1"/>
</dbReference>
<dbReference type="SUPFAM" id="SSF52374">
    <property type="entry name" value="Nucleotidylyl transferase"/>
    <property type="match status" value="1"/>
</dbReference>
<evidence type="ECO:0000256" key="4">
    <source>
        <dbReference type="ARBA" id="ARBA00011738"/>
    </source>
</evidence>
<dbReference type="InterPro" id="IPR012340">
    <property type="entry name" value="NA-bd_OB-fold"/>
</dbReference>
<evidence type="ECO:0000256" key="5">
    <source>
        <dbReference type="ARBA" id="ARBA00022490"/>
    </source>
</evidence>
<feature type="binding site" evidence="16">
    <location>
        <position position="143"/>
    </location>
    <ligand>
        <name>Zn(2+)</name>
        <dbReference type="ChEBI" id="CHEBI:29105"/>
    </ligand>
</feature>
<feature type="binding site" evidence="16">
    <location>
        <position position="331"/>
    </location>
    <ligand>
        <name>ATP</name>
        <dbReference type="ChEBI" id="CHEBI:30616"/>
    </ligand>
</feature>
<name>A0A1E7YU54_9PROT</name>
<dbReference type="CDD" id="cd02800">
    <property type="entry name" value="tRNA_bind_EcMetRS_like"/>
    <property type="match status" value="1"/>
</dbReference>
<proteinExistence type="inferred from homology"/>
<dbReference type="CDD" id="cd07957">
    <property type="entry name" value="Anticodon_Ia_Met"/>
    <property type="match status" value="1"/>
</dbReference>
<dbReference type="GO" id="GO:0005829">
    <property type="term" value="C:cytosol"/>
    <property type="evidence" value="ECO:0007669"/>
    <property type="project" value="TreeGrafter"/>
</dbReference>
<evidence type="ECO:0000256" key="8">
    <source>
        <dbReference type="ARBA" id="ARBA00022723"/>
    </source>
</evidence>
<dbReference type="InterPro" id="IPR004495">
    <property type="entry name" value="Met-tRNA-synth_bsu_C"/>
</dbReference>
<dbReference type="InterPro" id="IPR014758">
    <property type="entry name" value="Met-tRNA_synth"/>
</dbReference>
<dbReference type="Pfam" id="PF01588">
    <property type="entry name" value="tRNA_bind"/>
    <property type="match status" value="1"/>
</dbReference>
<sequence>MKRKILVTSALPYANGPLHLGHLVEYTQTDIWVRYHKLRGHDCVYVCADDAHGTPIMLRAQSEGISPETLVERMQKEHLRDFTAFGIGFDCYHSTHSPENFTISQDIYRRLRAAEHIVVREIEQAFDPVAGIFLPDRFIRGTCPKCGAADQYGDNCEVCGATYSPTDLVDAVSAVSGATPVRRPTEHYFFTLSDFADFLQEWIHSGTLQEEMANKLDEWFKAGLADWDISRDAPYFGIPIPDTEGKFFYVWLDALPGYMAATTHWCEEHGRDFDTYWGAQAQSEVYHFIGKDIIYFHALFWPAMLKGAGYRLPTAIFTHGFMTVNGAKMSKSRGTSITAARYLERLEPEFLRYYFASKLNPRPEDIDLNLEDFLLKGNGDLVGKVVNLAARSAGFIHQFGGGRLAPSLGEDATFYAELAGQRERIGAAYAERDYARAIRDIMAMADRVNAYVDRHAPWQLAKDPAQREVLLRVATTTLNAFRLLITLLSPVVPQLARRSLDFLHCPLDWDSLAEPLLDHHIAPYQHLLQRMEKSTVDSLIASPTPAQTPKDKAAEERGPEAASGTQATQAPATISIEDFSRVELRVARIVAAEAVEGADKLLRLTLDIGEEKPRQVFAGIKSAYRPEDLQGRLTVMVANLAPRKMRFGLSEGMVLAASGPTGGPFLLAPDSGAEPGMRIK</sequence>
<dbReference type="InterPro" id="IPR023458">
    <property type="entry name" value="Met-tRNA_ligase_1"/>
</dbReference>
<evidence type="ECO:0000256" key="2">
    <source>
        <dbReference type="ARBA" id="ARBA00004496"/>
    </source>
</evidence>
<evidence type="ECO:0000256" key="3">
    <source>
        <dbReference type="ARBA" id="ARBA00008258"/>
    </source>
</evidence>
<feature type="binding site" evidence="16">
    <location>
        <position position="146"/>
    </location>
    <ligand>
        <name>Zn(2+)</name>
        <dbReference type="ChEBI" id="CHEBI:29105"/>
    </ligand>
</feature>
<feature type="short sequence motif" description="'HIGH' region" evidence="16">
    <location>
        <begin position="12"/>
        <end position="22"/>
    </location>
</feature>
<keyword evidence="9 16" id="KW-0547">Nucleotide-binding</keyword>
<evidence type="ECO:0000256" key="1">
    <source>
        <dbReference type="ARBA" id="ARBA00003314"/>
    </source>
</evidence>
<evidence type="ECO:0000313" key="19">
    <source>
        <dbReference type="EMBL" id="OFC56589.1"/>
    </source>
</evidence>
<comment type="subunit">
    <text evidence="4 16">Homodimer.</text>
</comment>
<dbReference type="FunFam" id="2.20.28.20:FF:000001">
    <property type="entry name" value="Methionine--tRNA ligase"/>
    <property type="match status" value="1"/>
</dbReference>
<accession>A0A1E7YU54</accession>
<comment type="similarity">
    <text evidence="3 16">Belongs to the class-I aminoacyl-tRNA synthetase family. MetG type 1 subfamily.</text>
</comment>